<proteinExistence type="inferred from homology"/>
<dbReference type="CDD" id="cd04301">
    <property type="entry name" value="NAT_SF"/>
    <property type="match status" value="1"/>
</dbReference>
<feature type="domain" description="N-acetyltransferase" evidence="6">
    <location>
        <begin position="150"/>
        <end position="296"/>
    </location>
</feature>
<comment type="similarity">
    <text evidence="4">Belongs to the acetyltransferase family. MshD subfamily.</text>
</comment>
<evidence type="ECO:0000256" key="3">
    <source>
        <dbReference type="ARBA" id="ARBA00023315"/>
    </source>
</evidence>
<dbReference type="PANTHER" id="PTHR43877:SF2">
    <property type="entry name" value="AMINOALKYLPHOSPHONATE N-ACETYLTRANSFERASE-RELATED"/>
    <property type="match status" value="1"/>
</dbReference>
<protein>
    <recommendedName>
        <fullName evidence="4">Mycothiol acetyltransferase</fullName>
        <shortName evidence="4">MSH acetyltransferase</shortName>
        <ecNumber evidence="4">2.3.1.189</ecNumber>
    </recommendedName>
    <alternativeName>
        <fullName evidence="4">Mycothiol synthase</fullName>
    </alternativeName>
</protein>
<sequence length="305" mass="31278">MEPETQLSPDHRGQVEALVAAATSVDGAAPLNEEALLHVRHAGPATGVSHWLATDAGSVVGYAQWQDAAATGQLVVHPEHRRAGRGTALLAALRQRHPEAAVWAFGDTAAAQGFARAAGLRGVRSLLVLERPLTPADASAAPAPGAPSSVTLRGYTAADAQGFLATNAAAFAGHPEQGHFAASDLAARQAEPWWDPAGLLLAVDDEGVAGFHWTKRHDDGTGEVYVLGVHPRAGGRGLGGVLLRAGLAHLAAAGSPRVILYVDAANATAVRLYERAGFTRHHADTLYGPADGTPGPGSPPAGATR</sequence>
<evidence type="ECO:0000256" key="1">
    <source>
        <dbReference type="ARBA" id="ARBA00022679"/>
    </source>
</evidence>
<dbReference type="InterPro" id="IPR050832">
    <property type="entry name" value="Bact_Acetyltransf"/>
</dbReference>
<keyword evidence="3 4" id="KW-0012">Acyltransferase</keyword>
<dbReference type="Proteomes" id="UP001434337">
    <property type="component" value="Chromosome"/>
</dbReference>
<dbReference type="InterPro" id="IPR017813">
    <property type="entry name" value="Mycothiol_AcTrfase"/>
</dbReference>
<evidence type="ECO:0000313" key="8">
    <source>
        <dbReference type="Proteomes" id="UP001434337"/>
    </source>
</evidence>
<dbReference type="EC" id="2.3.1.189" evidence="4"/>
<evidence type="ECO:0000256" key="2">
    <source>
        <dbReference type="ARBA" id="ARBA00022737"/>
    </source>
</evidence>
<evidence type="ECO:0000256" key="4">
    <source>
        <dbReference type="HAMAP-Rule" id="MF_01698"/>
    </source>
</evidence>
<dbReference type="NCBIfam" id="TIGR03448">
    <property type="entry name" value="mycothiol_MshD"/>
    <property type="match status" value="1"/>
</dbReference>
<dbReference type="PANTHER" id="PTHR43877">
    <property type="entry name" value="AMINOALKYLPHOSPHONATE N-ACETYLTRANSFERASE-RELATED-RELATED"/>
    <property type="match status" value="1"/>
</dbReference>
<dbReference type="SUPFAM" id="SSF55729">
    <property type="entry name" value="Acyl-CoA N-acyltransferases (Nat)"/>
    <property type="match status" value="1"/>
</dbReference>
<feature type="binding site" evidence="4">
    <location>
        <position position="215"/>
    </location>
    <ligand>
        <name>1D-myo-inositol 2-(L-cysteinylamino)-2-deoxy-alpha-D-glucopyranoside</name>
        <dbReference type="ChEBI" id="CHEBI:58887"/>
    </ligand>
</feature>
<evidence type="ECO:0000313" key="7">
    <source>
        <dbReference type="EMBL" id="WZW99095.1"/>
    </source>
</evidence>
<feature type="binding site" evidence="4">
    <location>
        <begin position="227"/>
        <end position="229"/>
    </location>
    <ligand>
        <name>acetyl-CoA</name>
        <dbReference type="ChEBI" id="CHEBI:57288"/>
        <label>2</label>
    </ligand>
</feature>
<organism evidence="7 8">
    <name type="scientific">Propioniciclava soli</name>
    <dbReference type="NCBI Taxonomy" id="2775081"/>
    <lineage>
        <taxon>Bacteria</taxon>
        <taxon>Bacillati</taxon>
        <taxon>Actinomycetota</taxon>
        <taxon>Actinomycetes</taxon>
        <taxon>Propionibacteriales</taxon>
        <taxon>Propionibacteriaceae</taxon>
        <taxon>Propioniciclava</taxon>
    </lineage>
</organism>
<dbReference type="InterPro" id="IPR000182">
    <property type="entry name" value="GNAT_dom"/>
</dbReference>
<comment type="caution">
    <text evidence="4">Lacks conserved residue(s) required for the propagation of feature annotation.</text>
</comment>
<comment type="catalytic activity">
    <reaction evidence="4">
        <text>1D-myo-inositol 2-(L-cysteinylamino)-2-deoxy-alpha-D-glucopyranoside + acetyl-CoA = mycothiol + CoA + H(+)</text>
        <dbReference type="Rhea" id="RHEA:26172"/>
        <dbReference type="ChEBI" id="CHEBI:15378"/>
        <dbReference type="ChEBI" id="CHEBI:16768"/>
        <dbReference type="ChEBI" id="CHEBI:57287"/>
        <dbReference type="ChEBI" id="CHEBI:57288"/>
        <dbReference type="ChEBI" id="CHEBI:58887"/>
        <dbReference type="EC" id="2.3.1.189"/>
    </reaction>
</comment>
<keyword evidence="1 4" id="KW-0808">Transferase</keyword>
<dbReference type="EMBL" id="CP115965">
    <property type="protein sequence ID" value="WZW99095.1"/>
    <property type="molecule type" value="Genomic_DNA"/>
</dbReference>
<feature type="binding site" evidence="4">
    <location>
        <position position="33"/>
    </location>
    <ligand>
        <name>1D-myo-inositol 2-(L-cysteinylamino)-2-deoxy-alpha-D-glucopyranoside</name>
        <dbReference type="ChEBI" id="CHEBI:58887"/>
    </ligand>
</feature>
<dbReference type="PIRSF" id="PIRSF021524">
    <property type="entry name" value="MSH_acetyltransferase"/>
    <property type="match status" value="1"/>
</dbReference>
<comment type="subunit">
    <text evidence="4">Monomer.</text>
</comment>
<keyword evidence="8" id="KW-1185">Reference proteome</keyword>
<feature type="binding site" evidence="4">
    <location>
        <position position="176"/>
    </location>
    <ligand>
        <name>1D-myo-inositol 2-(L-cysteinylamino)-2-deoxy-alpha-D-glucopyranoside</name>
        <dbReference type="ChEBI" id="CHEBI:58887"/>
    </ligand>
</feature>
<dbReference type="HAMAP" id="MF_01698">
    <property type="entry name" value="MshD"/>
    <property type="match status" value="1"/>
</dbReference>
<dbReference type="Pfam" id="PF13508">
    <property type="entry name" value="Acetyltransf_7"/>
    <property type="match status" value="1"/>
</dbReference>
<gene>
    <name evidence="4 7" type="primary">mshD</name>
    <name evidence="7" type="ORF">PCC79_02500</name>
</gene>
<feature type="domain" description="N-acetyltransferase" evidence="6">
    <location>
        <begin position="5"/>
        <end position="134"/>
    </location>
</feature>
<feature type="region of interest" description="Disordered" evidence="5">
    <location>
        <begin position="284"/>
        <end position="305"/>
    </location>
</feature>
<dbReference type="Gene3D" id="3.40.630.30">
    <property type="match status" value="1"/>
</dbReference>
<reference evidence="7 8" key="1">
    <citation type="journal article" date="2023" name="Environ Microbiome">
        <title>A coral-associated actinobacterium mitigates coral bleaching under heat stress.</title>
        <authorList>
            <person name="Li J."/>
            <person name="Zou Y."/>
            <person name="Li Q."/>
            <person name="Zhang J."/>
            <person name="Bourne D.G."/>
            <person name="Lyu Y."/>
            <person name="Liu C."/>
            <person name="Zhang S."/>
        </authorList>
    </citation>
    <scope>NUCLEOTIDE SEQUENCE [LARGE SCALE GENOMIC DNA]</scope>
    <source>
        <strain evidence="7 8">SCSIO 13291</strain>
    </source>
</reference>
<comment type="function">
    <text evidence="4">Catalyzes the transfer of acetyl from acetyl-CoA to desacetylmycothiol (Cys-GlcN-Ins) to form mycothiol.</text>
</comment>
<evidence type="ECO:0000256" key="5">
    <source>
        <dbReference type="SAM" id="MobiDB-lite"/>
    </source>
</evidence>
<feature type="binding site" evidence="4">
    <location>
        <position position="261"/>
    </location>
    <ligand>
        <name>1D-myo-inositol 2-(L-cysteinylamino)-2-deoxy-alpha-D-glucopyranoside</name>
        <dbReference type="ChEBI" id="CHEBI:58887"/>
    </ligand>
</feature>
<accession>A0ABZ3CBE9</accession>
<name>A0ABZ3CBE9_9ACTN</name>
<dbReference type="PROSITE" id="PS51186">
    <property type="entry name" value="GNAT"/>
    <property type="match status" value="2"/>
</dbReference>
<evidence type="ECO:0000259" key="6">
    <source>
        <dbReference type="PROSITE" id="PS51186"/>
    </source>
</evidence>
<dbReference type="GO" id="GO:0035447">
    <property type="term" value="F:mycothiol synthase activity"/>
    <property type="evidence" value="ECO:0007669"/>
    <property type="project" value="UniProtKB-EC"/>
</dbReference>
<feature type="binding site" evidence="4">
    <location>
        <position position="223"/>
    </location>
    <ligand>
        <name>1D-myo-inositol 2-(L-cysteinylamino)-2-deoxy-alpha-D-glucopyranoside</name>
        <dbReference type="ChEBI" id="CHEBI:58887"/>
    </ligand>
</feature>
<keyword evidence="2 4" id="KW-0677">Repeat</keyword>
<dbReference type="InterPro" id="IPR016181">
    <property type="entry name" value="Acyl_CoA_acyltransferase"/>
</dbReference>
<feature type="binding site" evidence="4">
    <location>
        <begin position="74"/>
        <end position="76"/>
    </location>
    <ligand>
        <name>acetyl-CoA</name>
        <dbReference type="ChEBI" id="CHEBI:57288"/>
        <label>1</label>
    </ligand>
</feature>
<dbReference type="RefSeq" id="WP_342372901.1">
    <property type="nucleotide sequence ID" value="NZ_CP115965.1"/>
</dbReference>
<dbReference type="Pfam" id="PF00583">
    <property type="entry name" value="Acetyltransf_1"/>
    <property type="match status" value="1"/>
</dbReference>
<feature type="binding site" evidence="4">
    <location>
        <begin position="266"/>
        <end position="271"/>
    </location>
    <ligand>
        <name>acetyl-CoA</name>
        <dbReference type="ChEBI" id="CHEBI:57288"/>
        <label>2</label>
    </ligand>
</feature>